<comment type="caution">
    <text evidence="2">The sequence shown here is derived from an EMBL/GenBank/DDBJ whole genome shotgun (WGS) entry which is preliminary data.</text>
</comment>
<keyword evidence="1" id="KW-0812">Transmembrane</keyword>
<dbReference type="EMBL" id="LAZR01008305">
    <property type="protein sequence ID" value="KKM79645.1"/>
    <property type="molecule type" value="Genomic_DNA"/>
</dbReference>
<sequence length="38" mass="4415">MKLLIEILKIRVSFPCWFVLLQSSLCILVSILLLLEIL</sequence>
<keyword evidence="1" id="KW-1133">Transmembrane helix</keyword>
<evidence type="ECO:0000313" key="2">
    <source>
        <dbReference type="EMBL" id="KKM79645.1"/>
    </source>
</evidence>
<protein>
    <submittedName>
        <fullName evidence="2">Uncharacterized protein</fullName>
    </submittedName>
</protein>
<evidence type="ECO:0000256" key="1">
    <source>
        <dbReference type="SAM" id="Phobius"/>
    </source>
</evidence>
<organism evidence="2">
    <name type="scientific">marine sediment metagenome</name>
    <dbReference type="NCBI Taxonomy" id="412755"/>
    <lineage>
        <taxon>unclassified sequences</taxon>
        <taxon>metagenomes</taxon>
        <taxon>ecological metagenomes</taxon>
    </lineage>
</organism>
<keyword evidence="1" id="KW-0472">Membrane</keyword>
<accession>A0A0F9MSI7</accession>
<name>A0A0F9MSI7_9ZZZZ</name>
<feature type="transmembrane region" description="Helical" evidence="1">
    <location>
        <begin position="12"/>
        <end position="35"/>
    </location>
</feature>
<dbReference type="AlphaFoldDB" id="A0A0F9MSI7"/>
<proteinExistence type="predicted"/>
<gene>
    <name evidence="2" type="ORF">LCGC14_1347690</name>
</gene>
<reference evidence="2" key="1">
    <citation type="journal article" date="2015" name="Nature">
        <title>Complex archaea that bridge the gap between prokaryotes and eukaryotes.</title>
        <authorList>
            <person name="Spang A."/>
            <person name="Saw J.H."/>
            <person name="Jorgensen S.L."/>
            <person name="Zaremba-Niedzwiedzka K."/>
            <person name="Martijn J."/>
            <person name="Lind A.E."/>
            <person name="van Eijk R."/>
            <person name="Schleper C."/>
            <person name="Guy L."/>
            <person name="Ettema T.J."/>
        </authorList>
    </citation>
    <scope>NUCLEOTIDE SEQUENCE</scope>
</reference>